<dbReference type="Pfam" id="PF02837">
    <property type="entry name" value="Glyco_hydro_2_N"/>
    <property type="match status" value="1"/>
</dbReference>
<evidence type="ECO:0000256" key="3">
    <source>
        <dbReference type="ARBA" id="ARBA00012756"/>
    </source>
</evidence>
<dbReference type="Pfam" id="PF02929">
    <property type="entry name" value="Bgal_small_N"/>
    <property type="match status" value="1"/>
</dbReference>
<keyword evidence="5 9" id="KW-0378">Hydrolase</keyword>
<evidence type="ECO:0000256" key="1">
    <source>
        <dbReference type="ARBA" id="ARBA00001412"/>
    </source>
</evidence>
<dbReference type="InterPro" id="IPR013783">
    <property type="entry name" value="Ig-like_fold"/>
</dbReference>
<proteinExistence type="inferred from homology"/>
<organism evidence="9 10">
    <name type="scientific">Herbiconiux moechotypicola</name>
    <dbReference type="NCBI Taxonomy" id="637393"/>
    <lineage>
        <taxon>Bacteria</taxon>
        <taxon>Bacillati</taxon>
        <taxon>Actinomycetota</taxon>
        <taxon>Actinomycetes</taxon>
        <taxon>Micrococcales</taxon>
        <taxon>Microbacteriaceae</taxon>
        <taxon>Herbiconiux</taxon>
    </lineage>
</organism>
<dbReference type="Gene3D" id="2.70.98.10">
    <property type="match status" value="1"/>
</dbReference>
<dbReference type="InterPro" id="IPR017853">
    <property type="entry name" value="GH"/>
</dbReference>
<dbReference type="PROSITE" id="PS00719">
    <property type="entry name" value="GLYCOSYL_HYDROL_F2_1"/>
    <property type="match status" value="1"/>
</dbReference>
<evidence type="ECO:0000313" key="9">
    <source>
        <dbReference type="EMBL" id="GAA2243251.1"/>
    </source>
</evidence>
<dbReference type="InterPro" id="IPR014718">
    <property type="entry name" value="GH-type_carb-bd"/>
</dbReference>
<evidence type="ECO:0000313" key="10">
    <source>
        <dbReference type="Proteomes" id="UP001500929"/>
    </source>
</evidence>
<dbReference type="InterPro" id="IPR023232">
    <property type="entry name" value="Glyco_hydro_2_AS"/>
</dbReference>
<sequence length="1063" mass="113797">MTTTETIAATIAATISHETVQPPTGVRAARSRVPAGASDAAVHPLDGEWRFALFAHPDTGVARDERGDGWDRLAVPGHWQLAGAPAAWPYGTPAYTNKLFPFPVEPPHVPDDNPTGEYRLPFTVPAGWPAGGRTVLRFEGVDSWFEVALNGEVIAVSHGSRLPTEIDLTGRFVDGENLLAVRVTKWSAMSYVEDQDQWWLSGIFRSVTLEHRPAGGLDDVRVTAEYDAATGLGSLRVDVAVTGADADADAAEGGTAGAVATPAVRVTVPELGVETVAGETVTFAVEPWSAEVPRLYELVVSTPAETVTLPIGFRTVSIEDGVFLVNGRPVKLRGVNRHEFDPLRGRAVTAERMLEDVLLMKRHNVNAVRTSHYPPHPHFLELCDRYGLWVIDESDLETHGFENVGWTGNPLDDPAWTEVLVDRVTRMVARDRNHPSIILWSLGNEAGRGRNIRTMVETVKALDPTRPVHYEGDYSSDEVDVYSRMYATSEETELIGRGVEASLARGDLDARRRAMPFVQCEYAHAMGNGPGGLADYDAIFDRYPRLMGGFIWEWIDHGILRTDDSGREFFGYGGDFGESFHDGTFIADGLVLPDRTPSPSLGEVKAVFAPVRLDEGPDAGSLLVRNRYAFRDTGHLAFEWEVHRGAESLGRGELALAVLAAGESAVVRPPVEALALLEAARGGSGADAAAPVWWTLRAVLRAEGSAEGSAIGGPDEATGATRTAGDAALDALWAPGEYTVSTGQVLLEAPAALAPAAGRAEELRGASGAVEGYRAGGASFGRRGGLTSLFGRAVSDFRVDGWRAPTDNDRRSGMWTGPSDETVFREAGLDNLVERKAGVAVAADGALVVDARTAGPATDCGFRTRYRWQPVEGGEGDGSAGAGAVDLLVEIEPEGRWPQSVARIGLLLALDVPDAEAAVVDWHGLGPDESYEDSKLAATGGAYRHSVAELQTRYTHPQENGARRGVTHARIVFADGTGLQLDASEVSLGGRERLGIELSARPWSDAQLERAAHPLDLEPDGRLWLHLDVAAHGLGSAACGPGVLPNAQLHAAPARLRLRLSAL</sequence>
<keyword evidence="6" id="KW-0326">Glycosidase</keyword>
<dbReference type="Proteomes" id="UP001500929">
    <property type="component" value="Unassembled WGS sequence"/>
</dbReference>
<evidence type="ECO:0000256" key="5">
    <source>
        <dbReference type="ARBA" id="ARBA00022801"/>
    </source>
</evidence>
<dbReference type="InterPro" id="IPR008979">
    <property type="entry name" value="Galactose-bd-like_sf"/>
</dbReference>
<dbReference type="EC" id="3.2.1.23" evidence="3"/>
<dbReference type="InterPro" id="IPR004199">
    <property type="entry name" value="B-gal_small/dom_5"/>
</dbReference>
<gene>
    <name evidence="9" type="ORF">GCM10009851_30620</name>
</gene>
<evidence type="ECO:0000256" key="7">
    <source>
        <dbReference type="ARBA" id="ARBA00032230"/>
    </source>
</evidence>
<dbReference type="PANTHER" id="PTHR46323">
    <property type="entry name" value="BETA-GALACTOSIDASE"/>
    <property type="match status" value="1"/>
</dbReference>
<name>A0ABN3DWF9_9MICO</name>
<dbReference type="GO" id="GO:0016787">
    <property type="term" value="F:hydrolase activity"/>
    <property type="evidence" value="ECO:0007669"/>
    <property type="project" value="UniProtKB-KW"/>
</dbReference>
<dbReference type="PANTHER" id="PTHR46323:SF2">
    <property type="entry name" value="BETA-GALACTOSIDASE"/>
    <property type="match status" value="1"/>
</dbReference>
<comment type="similarity">
    <text evidence="2">Belongs to the glycosyl hydrolase 2 family.</text>
</comment>
<comment type="caution">
    <text evidence="9">The sequence shown here is derived from an EMBL/GenBank/DDBJ whole genome shotgun (WGS) entry which is preliminary data.</text>
</comment>
<dbReference type="Gene3D" id="3.20.20.80">
    <property type="entry name" value="Glycosidases"/>
    <property type="match status" value="1"/>
</dbReference>
<dbReference type="Pfam" id="PF16353">
    <property type="entry name" value="LacZ_4"/>
    <property type="match status" value="1"/>
</dbReference>
<evidence type="ECO:0000256" key="4">
    <source>
        <dbReference type="ARBA" id="ARBA00013303"/>
    </source>
</evidence>
<evidence type="ECO:0000256" key="6">
    <source>
        <dbReference type="ARBA" id="ARBA00023295"/>
    </source>
</evidence>
<dbReference type="EMBL" id="BAAAQY010000010">
    <property type="protein sequence ID" value="GAA2243251.1"/>
    <property type="molecule type" value="Genomic_DNA"/>
</dbReference>
<dbReference type="InterPro" id="IPR036156">
    <property type="entry name" value="Beta-gal/glucu_dom_sf"/>
</dbReference>
<dbReference type="PROSITE" id="PS00608">
    <property type="entry name" value="GLYCOSYL_HYDROL_F2_2"/>
    <property type="match status" value="1"/>
</dbReference>
<dbReference type="InterPro" id="IPR006104">
    <property type="entry name" value="Glyco_hydro_2_N"/>
</dbReference>
<dbReference type="Gene3D" id="2.60.120.260">
    <property type="entry name" value="Galactose-binding domain-like"/>
    <property type="match status" value="1"/>
</dbReference>
<dbReference type="Pfam" id="PF02836">
    <property type="entry name" value="Glyco_hydro_2_C"/>
    <property type="match status" value="1"/>
</dbReference>
<dbReference type="InterPro" id="IPR050347">
    <property type="entry name" value="Bact_Beta-galactosidase"/>
</dbReference>
<dbReference type="InterPro" id="IPR006103">
    <property type="entry name" value="Glyco_hydro_2_cat"/>
</dbReference>
<keyword evidence="10" id="KW-1185">Reference proteome</keyword>
<dbReference type="SMART" id="SM01038">
    <property type="entry name" value="Bgal_small_N"/>
    <property type="match status" value="1"/>
</dbReference>
<dbReference type="InterPro" id="IPR006101">
    <property type="entry name" value="Glyco_hydro_2"/>
</dbReference>
<evidence type="ECO:0000256" key="2">
    <source>
        <dbReference type="ARBA" id="ARBA00007401"/>
    </source>
</evidence>
<dbReference type="InterPro" id="IPR023230">
    <property type="entry name" value="Glyco_hydro_2_CS"/>
</dbReference>
<dbReference type="RefSeq" id="WP_259480186.1">
    <property type="nucleotide sequence ID" value="NZ_BAAAQY010000010.1"/>
</dbReference>
<dbReference type="SUPFAM" id="SSF51445">
    <property type="entry name" value="(Trans)glycosidases"/>
    <property type="match status" value="1"/>
</dbReference>
<protein>
    <recommendedName>
        <fullName evidence="4">Beta-galactosidase</fullName>
        <ecNumber evidence="3">3.2.1.23</ecNumber>
    </recommendedName>
    <alternativeName>
        <fullName evidence="7">Lactase</fullName>
    </alternativeName>
</protein>
<dbReference type="SUPFAM" id="SSF49303">
    <property type="entry name" value="beta-Galactosidase/glucuronidase domain"/>
    <property type="match status" value="2"/>
</dbReference>
<dbReference type="Gene3D" id="2.60.40.10">
    <property type="entry name" value="Immunoglobulins"/>
    <property type="match status" value="2"/>
</dbReference>
<dbReference type="PRINTS" id="PR00132">
    <property type="entry name" value="GLHYDRLASE2"/>
</dbReference>
<dbReference type="SUPFAM" id="SSF49785">
    <property type="entry name" value="Galactose-binding domain-like"/>
    <property type="match status" value="1"/>
</dbReference>
<dbReference type="InterPro" id="IPR032312">
    <property type="entry name" value="LacZ_4"/>
</dbReference>
<reference evidence="9 10" key="1">
    <citation type="journal article" date="2019" name="Int. J. Syst. Evol. Microbiol.">
        <title>The Global Catalogue of Microorganisms (GCM) 10K type strain sequencing project: providing services to taxonomists for standard genome sequencing and annotation.</title>
        <authorList>
            <consortium name="The Broad Institute Genomics Platform"/>
            <consortium name="The Broad Institute Genome Sequencing Center for Infectious Disease"/>
            <person name="Wu L."/>
            <person name="Ma J."/>
        </authorList>
    </citation>
    <scope>NUCLEOTIDE SEQUENCE [LARGE SCALE GENOMIC DNA]</scope>
    <source>
        <strain evidence="9 10">JCM 16117</strain>
    </source>
</reference>
<evidence type="ECO:0000259" key="8">
    <source>
        <dbReference type="SMART" id="SM01038"/>
    </source>
</evidence>
<dbReference type="InterPro" id="IPR011013">
    <property type="entry name" value="Gal_mutarotase_sf_dom"/>
</dbReference>
<comment type="catalytic activity">
    <reaction evidence="1">
        <text>Hydrolysis of terminal non-reducing beta-D-galactose residues in beta-D-galactosides.</text>
        <dbReference type="EC" id="3.2.1.23"/>
    </reaction>
</comment>
<dbReference type="SUPFAM" id="SSF74650">
    <property type="entry name" value="Galactose mutarotase-like"/>
    <property type="match status" value="1"/>
</dbReference>
<feature type="domain" description="Beta galactosidase small chain/" evidence="8">
    <location>
        <begin position="772"/>
        <end position="1061"/>
    </location>
</feature>
<accession>A0ABN3DWF9</accession>